<dbReference type="GO" id="GO:0009036">
    <property type="term" value="F:type II site-specific deoxyribonuclease activity"/>
    <property type="evidence" value="ECO:0007669"/>
    <property type="project" value="InterPro"/>
</dbReference>
<protein>
    <submittedName>
        <fullName evidence="1">Type II restriction modification system endonuclease</fullName>
    </submittedName>
</protein>
<proteinExistence type="predicted"/>
<organism evidence="1 2">
    <name type="scientific">Mycoplasma capricolum subsp. capricolum 14232</name>
    <dbReference type="NCBI Taxonomy" id="1188238"/>
    <lineage>
        <taxon>Bacteria</taxon>
        <taxon>Bacillati</taxon>
        <taxon>Mycoplasmatota</taxon>
        <taxon>Mollicutes</taxon>
        <taxon>Mycoplasmataceae</taxon>
        <taxon>Mycoplasma</taxon>
    </lineage>
</organism>
<accession>A0A084ERG0</accession>
<keyword evidence="1" id="KW-0255">Endonuclease</keyword>
<reference evidence="1 2" key="1">
    <citation type="submission" date="2014-02" db="EMBL/GenBank/DDBJ databases">
        <title>Genome sequence of Mycoplasma capricolum subsp. capricolum strain 14232.</title>
        <authorList>
            <person name="Sirand-Pugnet P."/>
            <person name="Breton M."/>
            <person name="Dordet-Frisoni E."/>
            <person name="Baranowski E."/>
            <person name="Barre A."/>
            <person name="Couture C."/>
            <person name="Dupuy V."/>
            <person name="Gaurivaud P."/>
            <person name="Jacob D."/>
            <person name="Lemaitre C."/>
            <person name="Manso-Silvan L."/>
            <person name="Nikolski M."/>
            <person name="Nouvel L.-X."/>
            <person name="Poumarat F."/>
            <person name="Tardy F."/>
            <person name="Thebault P."/>
            <person name="Theil S."/>
            <person name="Citti C."/>
            <person name="Thiaucourt F."/>
            <person name="Blanchard A."/>
        </authorList>
    </citation>
    <scope>NUCLEOTIDE SEQUENCE [LARGE SCALE GENOMIC DNA]</scope>
    <source>
        <strain evidence="1 2">14232</strain>
    </source>
</reference>
<keyword evidence="1" id="KW-0378">Hydrolase</keyword>
<name>A0A084ERG0_MYCCA</name>
<dbReference type="RefSeq" id="WP_036431166.1">
    <property type="nucleotide sequence ID" value="NZ_JFDO01000004.1"/>
</dbReference>
<dbReference type="EMBL" id="JFDO01000004">
    <property type="protein sequence ID" value="KEZ20552.1"/>
    <property type="molecule type" value="Genomic_DNA"/>
</dbReference>
<dbReference type="InterPro" id="IPR019057">
    <property type="entry name" value="Restrct_endonuc_II_Eco47II"/>
</dbReference>
<dbReference type="GO" id="GO:0003677">
    <property type="term" value="F:DNA binding"/>
    <property type="evidence" value="ECO:0007669"/>
    <property type="project" value="InterPro"/>
</dbReference>
<sequence>MNDKFLLDFIKQEDFEKHVIDTINQYRESLKSINLKKFNRNIIDPIKLIFDKNIFNKEFKEIIELEISRQRDKTNNNVIGYFHQNIFKYIKNCKVPSQGWDVIFQGDENTYYVEMKNKHNTMNSVAASGIYMKMQNHLLNYDNDEKSICALVEVIAKRSQNIPWVMKIENQKLIGNKCIKRMSIDKFYEIVTGNKNSFKNLCLQLPITLEKLVNENTSLKVEKDTVFEELNKINSDIILALYKLAFSTYEGFEFQI</sequence>
<gene>
    <name evidence="1" type="ORF">MCAPa_1280</name>
</gene>
<evidence type="ECO:0000313" key="2">
    <source>
        <dbReference type="Proteomes" id="UP000028533"/>
    </source>
</evidence>
<dbReference type="Pfam" id="PF09553">
    <property type="entry name" value="RE_Eco47II"/>
    <property type="match status" value="1"/>
</dbReference>
<dbReference type="AlphaFoldDB" id="A0A084ERG0"/>
<evidence type="ECO:0000313" key="1">
    <source>
        <dbReference type="EMBL" id="KEZ20552.1"/>
    </source>
</evidence>
<dbReference type="GO" id="GO:0009307">
    <property type="term" value="P:DNA restriction-modification system"/>
    <property type="evidence" value="ECO:0007669"/>
    <property type="project" value="InterPro"/>
</dbReference>
<comment type="caution">
    <text evidence="1">The sequence shown here is derived from an EMBL/GenBank/DDBJ whole genome shotgun (WGS) entry which is preliminary data.</text>
</comment>
<keyword evidence="1" id="KW-0540">Nuclease</keyword>
<dbReference type="Proteomes" id="UP000028533">
    <property type="component" value="Unassembled WGS sequence"/>
</dbReference>